<proteinExistence type="inferred from homology"/>
<evidence type="ECO:0000256" key="5">
    <source>
        <dbReference type="SAM" id="SignalP"/>
    </source>
</evidence>
<keyword evidence="9" id="KW-1185">Reference proteome</keyword>
<dbReference type="InterPro" id="IPR011047">
    <property type="entry name" value="Quinoprotein_ADH-like_sf"/>
</dbReference>
<dbReference type="InterPro" id="IPR002372">
    <property type="entry name" value="PQQ_rpt_dom"/>
</dbReference>
<evidence type="ECO:0000256" key="1">
    <source>
        <dbReference type="ARBA" id="ARBA00001931"/>
    </source>
</evidence>
<keyword evidence="3" id="KW-0560">Oxidoreductase</keyword>
<feature type="domain" description="Pyrrolo-quinoline quinone repeat" evidence="6">
    <location>
        <begin position="50"/>
        <end position="452"/>
    </location>
</feature>
<dbReference type="Gene3D" id="2.140.10.10">
    <property type="entry name" value="Quinoprotein alcohol dehydrogenase-like superfamily"/>
    <property type="match status" value="1"/>
</dbReference>
<dbReference type="Pfam" id="PF01011">
    <property type="entry name" value="PQQ"/>
    <property type="match status" value="1"/>
</dbReference>
<organism evidence="8 9">
    <name type="scientific">Amycolatopsis vastitatis</name>
    <dbReference type="NCBI Taxonomy" id="1905142"/>
    <lineage>
        <taxon>Bacteria</taxon>
        <taxon>Bacillati</taxon>
        <taxon>Actinomycetota</taxon>
        <taxon>Actinomycetes</taxon>
        <taxon>Pseudonocardiales</taxon>
        <taxon>Pseudonocardiaceae</taxon>
        <taxon>Amycolatopsis</taxon>
    </lineage>
</organism>
<evidence type="ECO:0000313" key="8">
    <source>
        <dbReference type="EMBL" id="OXM68212.1"/>
    </source>
</evidence>
<dbReference type="RefSeq" id="WP_093947898.1">
    <property type="nucleotide sequence ID" value="NZ_NMUL01000011.1"/>
</dbReference>
<dbReference type="Gene3D" id="2.60.40.420">
    <property type="entry name" value="Cupredoxins - blue copper proteins"/>
    <property type="match status" value="1"/>
</dbReference>
<feature type="domain" description="Pyrrolo-quinoline quinone repeat" evidence="7">
    <location>
        <begin position="480"/>
        <end position="591"/>
    </location>
</feature>
<feature type="region of interest" description="Disordered" evidence="4">
    <location>
        <begin position="366"/>
        <end position="402"/>
    </location>
</feature>
<comment type="caution">
    <text evidence="8">The sequence shown here is derived from an EMBL/GenBank/DDBJ whole genome shotgun (WGS) entry which is preliminary data.</text>
</comment>
<dbReference type="InterPro" id="IPR008972">
    <property type="entry name" value="Cupredoxin"/>
</dbReference>
<evidence type="ECO:0000256" key="3">
    <source>
        <dbReference type="ARBA" id="ARBA00023002"/>
    </source>
</evidence>
<dbReference type="OrthoDB" id="256225at2"/>
<evidence type="ECO:0000256" key="4">
    <source>
        <dbReference type="SAM" id="MobiDB-lite"/>
    </source>
</evidence>
<dbReference type="SUPFAM" id="SSF50998">
    <property type="entry name" value="Quinoprotein alcohol dehydrogenase-like"/>
    <property type="match status" value="1"/>
</dbReference>
<evidence type="ECO:0000313" key="9">
    <source>
        <dbReference type="Proteomes" id="UP000215199"/>
    </source>
</evidence>
<dbReference type="PANTHER" id="PTHR32303">
    <property type="entry name" value="QUINOPROTEIN ALCOHOL DEHYDROGENASE (CYTOCHROME C)"/>
    <property type="match status" value="1"/>
</dbReference>
<dbReference type="InterPro" id="IPR006311">
    <property type="entry name" value="TAT_signal"/>
</dbReference>
<evidence type="ECO:0000259" key="6">
    <source>
        <dbReference type="Pfam" id="PF01011"/>
    </source>
</evidence>
<dbReference type="Proteomes" id="UP000215199">
    <property type="component" value="Unassembled WGS sequence"/>
</dbReference>
<name>A0A229TAF8_9PSEU</name>
<comment type="similarity">
    <text evidence="2">Belongs to the bacterial PQQ dehydrogenase family.</text>
</comment>
<reference evidence="9" key="1">
    <citation type="submission" date="2017-07" db="EMBL/GenBank/DDBJ databases">
        <title>Comparative genome mining reveals phylogenetic distribution patterns of secondary metabolites in Amycolatopsis.</title>
        <authorList>
            <person name="Adamek M."/>
            <person name="Alanjary M."/>
            <person name="Sales-Ortells H."/>
            <person name="Goodfellow M."/>
            <person name="Bull A.T."/>
            <person name="Kalinowski J."/>
            <person name="Ziemert N."/>
        </authorList>
    </citation>
    <scope>NUCLEOTIDE SEQUENCE [LARGE SCALE GENOMIC DNA]</scope>
    <source>
        <strain evidence="9">H5</strain>
    </source>
</reference>
<feature type="chain" id="PRO_5012375737" evidence="5">
    <location>
        <begin position="28"/>
        <end position="716"/>
    </location>
</feature>
<comment type="cofactor">
    <cofactor evidence="1">
        <name>pyrroloquinoline quinone</name>
        <dbReference type="ChEBI" id="CHEBI:58442"/>
    </cofactor>
</comment>
<dbReference type="EMBL" id="NMUL01000011">
    <property type="protein sequence ID" value="OXM68212.1"/>
    <property type="molecule type" value="Genomic_DNA"/>
</dbReference>
<gene>
    <name evidence="8" type="ORF">CF165_13770</name>
</gene>
<keyword evidence="5" id="KW-0732">Signal</keyword>
<dbReference type="Pfam" id="PF13360">
    <property type="entry name" value="PQQ_2"/>
    <property type="match status" value="1"/>
</dbReference>
<evidence type="ECO:0000256" key="2">
    <source>
        <dbReference type="ARBA" id="ARBA00008156"/>
    </source>
</evidence>
<dbReference type="InterPro" id="IPR018391">
    <property type="entry name" value="PQQ_b-propeller_rpt"/>
</dbReference>
<dbReference type="SUPFAM" id="SSF49503">
    <property type="entry name" value="Cupredoxins"/>
    <property type="match status" value="1"/>
</dbReference>
<dbReference type="PROSITE" id="PS51318">
    <property type="entry name" value="TAT"/>
    <property type="match status" value="1"/>
</dbReference>
<dbReference type="SMART" id="SM00564">
    <property type="entry name" value="PQQ"/>
    <property type="match status" value="5"/>
</dbReference>
<sequence>MDRRKFLTGATGAAVAGTVLPARPAAAAPATVDTPRQPDAFGKPGRDFTKVGGDLGNQNHTPLRQITRQNVNRLGGAWHVNLEGGDTSRAQQSTIVAQNGVLYVQTTQQNVFAVDGRTGAVRWKTNVGTETTNMRGVALGQGKVFSTSGANILYALDQKTGAVAWKTQLLTEDPTQGTPEPCDPANGQCGGTTGSLAGAVVYSDGLVYVGMQGSTTGARGRAYALDAATGKIAWTFWAVPGPGQFGGETWEGDSWKTGGAVPWIHPAVDPELGLVYWTFGNPYPRTNGSTRGGDNLFANSIVAIDAKTGKRRWHFQSVHHDIWDYDNVMAPVLIDLRIDGKLRKVVVYGSKVGMYYILDRTNGKPIQGVTERPVPQDPRHKTSPTQPFPEGDPFVPQEPRLDNSTRPVPFYPTGGLFATHWDRATIIFPGAGGGADWSHVSFNPNTGWVYVGYGLINSAYSNTIGGRVNTARPFGEYFAGGLAAVDPRTNELVWSKDSEWSLAHGNGILTTDGGVMFQGGPDGNLLAMNDVDGRELWRFQCGAGVHTSPISYEIDGEQYLAVFAGGNGLPYPDIPKGDHLWAFKLGGKVAPAPAPAPPSKRNQIRAAAVTAAAAKNTVTLGRVWDATAGAPGATENTVAQTAMSPQNLTVPMGTEITFVNPPGNAFAHGAVSFFEYEFDSSTLMPGQSFKHIFTKKGEFFYNDPIFPQNTGKIVVI</sequence>
<evidence type="ECO:0000259" key="7">
    <source>
        <dbReference type="Pfam" id="PF13360"/>
    </source>
</evidence>
<accession>A0A229TAF8</accession>
<protein>
    <submittedName>
        <fullName evidence="8">Dehydrogenase</fullName>
    </submittedName>
</protein>
<dbReference type="GO" id="GO:0016491">
    <property type="term" value="F:oxidoreductase activity"/>
    <property type="evidence" value="ECO:0007669"/>
    <property type="project" value="UniProtKB-KW"/>
</dbReference>
<dbReference type="AlphaFoldDB" id="A0A229TAF8"/>
<feature type="signal peptide" evidence="5">
    <location>
        <begin position="1"/>
        <end position="27"/>
    </location>
</feature>